<dbReference type="Proteomes" id="UP001175000">
    <property type="component" value="Unassembled WGS sequence"/>
</dbReference>
<comment type="caution">
    <text evidence="1">The sequence shown here is derived from an EMBL/GenBank/DDBJ whole genome shotgun (WGS) entry which is preliminary data.</text>
</comment>
<dbReference type="AlphaFoldDB" id="A0AA40CE96"/>
<accession>A0AA40CE96</accession>
<evidence type="ECO:0000313" key="2">
    <source>
        <dbReference type="Proteomes" id="UP001175000"/>
    </source>
</evidence>
<protein>
    <submittedName>
        <fullName evidence="1">Uncharacterized protein</fullName>
    </submittedName>
</protein>
<dbReference type="EMBL" id="JAULSU010000001">
    <property type="protein sequence ID" value="KAK0634208.1"/>
    <property type="molecule type" value="Genomic_DNA"/>
</dbReference>
<organism evidence="1 2">
    <name type="scientific">Immersiella caudata</name>
    <dbReference type="NCBI Taxonomy" id="314043"/>
    <lineage>
        <taxon>Eukaryota</taxon>
        <taxon>Fungi</taxon>
        <taxon>Dikarya</taxon>
        <taxon>Ascomycota</taxon>
        <taxon>Pezizomycotina</taxon>
        <taxon>Sordariomycetes</taxon>
        <taxon>Sordariomycetidae</taxon>
        <taxon>Sordariales</taxon>
        <taxon>Lasiosphaeriaceae</taxon>
        <taxon>Immersiella</taxon>
    </lineage>
</organism>
<proteinExistence type="predicted"/>
<name>A0AA40CE96_9PEZI</name>
<reference evidence="1" key="1">
    <citation type="submission" date="2023-06" db="EMBL/GenBank/DDBJ databases">
        <title>Genome-scale phylogeny and comparative genomics of the fungal order Sordariales.</title>
        <authorList>
            <consortium name="Lawrence Berkeley National Laboratory"/>
            <person name="Hensen N."/>
            <person name="Bonometti L."/>
            <person name="Westerberg I."/>
            <person name="Brannstrom I.O."/>
            <person name="Guillou S."/>
            <person name="Cros-Aarteil S."/>
            <person name="Calhoun S."/>
            <person name="Haridas S."/>
            <person name="Kuo A."/>
            <person name="Mondo S."/>
            <person name="Pangilinan J."/>
            <person name="Riley R."/>
            <person name="Labutti K."/>
            <person name="Andreopoulos B."/>
            <person name="Lipzen A."/>
            <person name="Chen C."/>
            <person name="Yanf M."/>
            <person name="Daum C."/>
            <person name="Ng V."/>
            <person name="Clum A."/>
            <person name="Steindorff A."/>
            <person name="Ohm R."/>
            <person name="Martin F."/>
            <person name="Silar P."/>
            <person name="Natvig D."/>
            <person name="Lalanne C."/>
            <person name="Gautier V."/>
            <person name="Ament-Velasquez S.L."/>
            <person name="Kruys A."/>
            <person name="Hutchinson M.I."/>
            <person name="Powell A.J."/>
            <person name="Barry K."/>
            <person name="Miller A.N."/>
            <person name="Grigoriev I.V."/>
            <person name="Debuchy R."/>
            <person name="Gladieux P."/>
            <person name="Thoren M.H."/>
            <person name="Johannesson H."/>
        </authorList>
    </citation>
    <scope>NUCLEOTIDE SEQUENCE</scope>
    <source>
        <strain evidence="1">CBS 606.72</strain>
    </source>
</reference>
<sequence length="76" mass="8112">MSDFAHIGRFNGGAGPQLLAAHILCDIGSNYNISTLPSLPVTARSPGVCATPQYDFAINKTARAVSIRQIDTHSER</sequence>
<evidence type="ECO:0000313" key="1">
    <source>
        <dbReference type="EMBL" id="KAK0634208.1"/>
    </source>
</evidence>
<keyword evidence="2" id="KW-1185">Reference proteome</keyword>
<gene>
    <name evidence="1" type="ORF">B0T14DRAFT_561721</name>
</gene>